<sequence>MENDITRNDTFQKNSFPTGIGKEFDAFIQALATLEADAAKRGLKGIDVIAAIRKLLMDKRVPSPLSGKLDLDRILPGTANVVSPPEWLTDPALSQAAGTIRKSSSLRIGYRIVNISYLLTCIEARFSKPEITSPDARLKLGSSLELVSFQGTLAQAIFQFAQKATIPTIPGAPPPKLNPALLDTFYAQYSGTDKITAFVDVLSMSYNMQDTISNNLLNYYTNTKGAIANSYNSFAKRIGLGNYKDGGFDNNNADFRSKQVNNILGASMLYNLDSGKKTDVDVMLREGTKNPLYATYTASADYMYTKFVDVVATGASMEFHVPAVLSWNRLEPRPRTNNFKRVLRAEMRDALWILSRQWQMGEFAAEDTGTPVEMRVDMQTSPVGKYSLHKNPAKPLTNQQPLETIVEREVVQPDLTLRLEMGKHWLRLLEAKLTADPTPIAPAMITAVLNGFKANASLHFVLPTPNTNFPEIYSDNSMLHWYAALANGRAIDGNVLYKALKTGTTADSFITSPSPAITTLINNTATEFVQWFESIYSQPAIATDSAWNASQLEYQFHTSAPDSNSAVTVLTADEYASGHLDWYNFDIETKSSNYDAGLLTGYTPDLISRKVITVLPGDLQFPGMPNRRWWKFEDYKVDLGGIKPDTTEPAKLLLAEFALIYSNDWMLLPFAVDAGNICSTQSITVKDVFGQYTSIQPAGAGDSTDWQRWTMFNLFRRNYGGGIADTRLFIPPSTIKVMEGDPLESVSLMRDEMANLVWGIENIIPNGKGIGIEGWDAARRLLKYLQSITIAPPAAPPANNTAAIEYQLGTTVPENWIPFIPQRIDSVTSREIQLRRAAMPRIIPGRTIERVRPRTELLRTGYNATTNTWGAYTIFEEEVPRSGAIIERTWQRTRWLDGCVITWLGRRKYTGRGEADSGLEFDNVRDKEV</sequence>
<evidence type="ECO:0000313" key="1">
    <source>
        <dbReference type="EMBL" id="MEX6688079.1"/>
    </source>
</evidence>
<proteinExistence type="predicted"/>
<protein>
    <submittedName>
        <fullName evidence="1">Uncharacterized protein</fullName>
    </submittedName>
</protein>
<reference evidence="1 2" key="1">
    <citation type="submission" date="2023-07" db="EMBL/GenBank/DDBJ databases">
        <authorList>
            <person name="Lian W.-H."/>
        </authorList>
    </citation>
    <scope>NUCLEOTIDE SEQUENCE [LARGE SCALE GENOMIC DNA]</scope>
    <source>
        <strain evidence="1 2">SYSU DXS3180</strain>
    </source>
</reference>
<dbReference type="EMBL" id="JAULBC010000003">
    <property type="protein sequence ID" value="MEX6688079.1"/>
    <property type="molecule type" value="Genomic_DNA"/>
</dbReference>
<dbReference type="Proteomes" id="UP001560573">
    <property type="component" value="Unassembled WGS sequence"/>
</dbReference>
<comment type="caution">
    <text evidence="1">The sequence shown here is derived from an EMBL/GenBank/DDBJ whole genome shotgun (WGS) entry which is preliminary data.</text>
</comment>
<name>A0ABV3ZFV7_9BACT</name>
<gene>
    <name evidence="1" type="ORF">QTN47_11270</name>
</gene>
<organism evidence="1 2">
    <name type="scientific">Danxiaibacter flavus</name>
    <dbReference type="NCBI Taxonomy" id="3049108"/>
    <lineage>
        <taxon>Bacteria</taxon>
        <taxon>Pseudomonadati</taxon>
        <taxon>Bacteroidota</taxon>
        <taxon>Chitinophagia</taxon>
        <taxon>Chitinophagales</taxon>
        <taxon>Chitinophagaceae</taxon>
        <taxon>Danxiaibacter</taxon>
    </lineage>
</organism>
<evidence type="ECO:0000313" key="2">
    <source>
        <dbReference type="Proteomes" id="UP001560573"/>
    </source>
</evidence>
<accession>A0ABV3ZFV7</accession>
<keyword evidence="2" id="KW-1185">Reference proteome</keyword>
<dbReference type="RefSeq" id="WP_369329486.1">
    <property type="nucleotide sequence ID" value="NZ_JAULBC010000003.1"/>
</dbReference>